<proteinExistence type="predicted"/>
<keyword evidence="2" id="KW-1185">Reference proteome</keyword>
<evidence type="ECO:0000313" key="1">
    <source>
        <dbReference type="EMBL" id="CAD7048265.1"/>
    </source>
</evidence>
<dbReference type="Gene3D" id="3.30.420.300">
    <property type="entry name" value="2-keto-3-deoxy-galactonokinase, substrate binding domain"/>
    <property type="match status" value="1"/>
</dbReference>
<accession>A0ABM8PTV0</accession>
<dbReference type="InterPro" id="IPR007729">
    <property type="entry name" value="DGOK"/>
</dbReference>
<gene>
    <name evidence="1" type="ORF">REJC140_01358</name>
</gene>
<dbReference type="InterPro" id="IPR042257">
    <property type="entry name" value="DGOK_C"/>
</dbReference>
<name>A0ABM8PTV0_9HYPH</name>
<dbReference type="CDD" id="cd24012">
    <property type="entry name" value="ASKHA_NBD_KDGal-kinase"/>
    <property type="match status" value="1"/>
</dbReference>
<dbReference type="RefSeq" id="WP_142593503.1">
    <property type="nucleotide sequence ID" value="NZ_CABFWF030000014.1"/>
</dbReference>
<reference evidence="1 2" key="1">
    <citation type="submission" date="2020-11" db="EMBL/GenBank/DDBJ databases">
        <authorList>
            <person name="Lassalle F."/>
        </authorList>
    </citation>
    <scope>NUCLEOTIDE SEQUENCE [LARGE SCALE GENOMIC DNA]</scope>
    <source>
        <strain evidence="1 2">JC140</strain>
    </source>
</reference>
<organism evidence="1 2">
    <name type="scientific">Pseudorhizobium endolithicum</name>
    <dbReference type="NCBI Taxonomy" id="1191678"/>
    <lineage>
        <taxon>Bacteria</taxon>
        <taxon>Pseudomonadati</taxon>
        <taxon>Pseudomonadota</taxon>
        <taxon>Alphaproteobacteria</taxon>
        <taxon>Hyphomicrobiales</taxon>
        <taxon>Rhizobiaceae</taxon>
        <taxon>Rhizobium/Agrobacterium group</taxon>
        <taxon>Pseudorhizobium</taxon>
    </lineage>
</organism>
<comment type="caution">
    <text evidence="1">The sequence shown here is derived from an EMBL/GenBank/DDBJ whole genome shotgun (WGS) entry which is preliminary data.</text>
</comment>
<evidence type="ECO:0000313" key="2">
    <source>
        <dbReference type="Proteomes" id="UP000606921"/>
    </source>
</evidence>
<dbReference type="InterPro" id="IPR042258">
    <property type="entry name" value="DGOK_N"/>
</dbReference>
<dbReference type="EMBL" id="CABFWF030000014">
    <property type="protein sequence ID" value="CAD7048265.1"/>
    <property type="molecule type" value="Genomic_DNA"/>
</dbReference>
<dbReference type="Pfam" id="PF05035">
    <property type="entry name" value="DGOK"/>
    <property type="match status" value="1"/>
</dbReference>
<sequence length="309" mass="32114">MTKPAYAAVDWGTSSFRLWLMDEAGGVLAERRSGEGMTSAAKTGFSAVLQHHLQAVEAPANLSVIVCGMAGARQGWIEAGYVDVPALLPAVLRGAVKVPGENAPVYILPGLAQRAAEAPDVMRGEETQLLGALDGAAQSAHQVVCMPGTHSKWVQVSGQTVSGFSTYMTGELFEVTSKHSVLAHSLADAEPFAGDRPVFVEAVRAAFEAPQRLTNLLFTVRAGMLLAGLAPTDAAARLSGTLIGAEIAGGLSSAGSRPSSIRLVASGRLRDLYEGAFDALSLPFSTINADDAVRTGLSAAARQILPLHP</sequence>
<dbReference type="InterPro" id="IPR043129">
    <property type="entry name" value="ATPase_NBD"/>
</dbReference>
<dbReference type="Gene3D" id="3.30.420.310">
    <property type="entry name" value="2-keto-3-deoxy-galactonokinase, C-terminal domain"/>
    <property type="match status" value="1"/>
</dbReference>
<dbReference type="SUPFAM" id="SSF53067">
    <property type="entry name" value="Actin-like ATPase domain"/>
    <property type="match status" value="1"/>
</dbReference>
<dbReference type="Proteomes" id="UP000606921">
    <property type="component" value="Unassembled WGS sequence"/>
</dbReference>
<protein>
    <submittedName>
        <fullName evidence="1">2-dehydro-3-deoxygalactonokinase</fullName>
    </submittedName>
</protein>